<accession>A0ABT3FRQ4</accession>
<feature type="signal peptide" evidence="2">
    <location>
        <begin position="1"/>
        <end position="22"/>
    </location>
</feature>
<evidence type="ECO:0000256" key="2">
    <source>
        <dbReference type="SAM" id="SignalP"/>
    </source>
</evidence>
<dbReference type="Pfam" id="PF13290">
    <property type="entry name" value="CHB_HEX_C_1"/>
    <property type="match status" value="1"/>
</dbReference>
<dbReference type="SUPFAM" id="SSF51126">
    <property type="entry name" value="Pectin lyase-like"/>
    <property type="match status" value="2"/>
</dbReference>
<proteinExistence type="predicted"/>
<feature type="chain" id="PRO_5047333263" evidence="2">
    <location>
        <begin position="23"/>
        <end position="1431"/>
    </location>
</feature>
<dbReference type="RefSeq" id="WP_264502230.1">
    <property type="nucleotide sequence ID" value="NZ_JAPDDS010000009.1"/>
</dbReference>
<dbReference type="Proteomes" id="UP001207930">
    <property type="component" value="Unassembled WGS sequence"/>
</dbReference>
<dbReference type="InterPro" id="IPR013425">
    <property type="entry name" value="Autotrns_rpt"/>
</dbReference>
<keyword evidence="5" id="KW-1185">Reference proteome</keyword>
<reference evidence="4 5" key="1">
    <citation type="submission" date="2022-10" db="EMBL/GenBank/DDBJ databases">
        <title>Luteolibacter flavescens strain MCCC 1K03193, whole genome shotgun sequencing project.</title>
        <authorList>
            <person name="Zhao G."/>
            <person name="Shen L."/>
        </authorList>
    </citation>
    <scope>NUCLEOTIDE SEQUENCE [LARGE SCALE GENOMIC DNA]</scope>
    <source>
        <strain evidence="4 5">MCCC 1K03193</strain>
    </source>
</reference>
<keyword evidence="1 2" id="KW-0732">Signal</keyword>
<organism evidence="4 5">
    <name type="scientific">Luteolibacter flavescens</name>
    <dbReference type="NCBI Taxonomy" id="1859460"/>
    <lineage>
        <taxon>Bacteria</taxon>
        <taxon>Pseudomonadati</taxon>
        <taxon>Verrucomicrobiota</taxon>
        <taxon>Verrucomicrobiia</taxon>
        <taxon>Verrucomicrobiales</taxon>
        <taxon>Verrucomicrobiaceae</taxon>
        <taxon>Luteolibacter</taxon>
    </lineage>
</organism>
<dbReference type="Pfam" id="PF12951">
    <property type="entry name" value="PATR"/>
    <property type="match status" value="6"/>
</dbReference>
<dbReference type="InterPro" id="IPR012332">
    <property type="entry name" value="Autotransporter_pectin_lyase_C"/>
</dbReference>
<comment type="caution">
    <text evidence="4">The sequence shown here is derived from an EMBL/GenBank/DDBJ whole genome shotgun (WGS) entry which is preliminary data.</text>
</comment>
<gene>
    <name evidence="4" type="ORF">OKA04_16165</name>
</gene>
<dbReference type="Gene3D" id="2.160.20.20">
    <property type="match status" value="1"/>
</dbReference>
<name>A0ABT3FRQ4_9BACT</name>
<evidence type="ECO:0000259" key="3">
    <source>
        <dbReference type="Pfam" id="PF13290"/>
    </source>
</evidence>
<evidence type="ECO:0000256" key="1">
    <source>
        <dbReference type="ARBA" id="ARBA00022729"/>
    </source>
</evidence>
<feature type="domain" description="GH29D-like beta-sandwich" evidence="3">
    <location>
        <begin position="756"/>
        <end position="817"/>
    </location>
</feature>
<protein>
    <submittedName>
        <fullName evidence="4">Autotransporter-associated beta strand repeat-containing protein</fullName>
    </submittedName>
</protein>
<evidence type="ECO:0000313" key="5">
    <source>
        <dbReference type="Proteomes" id="UP001207930"/>
    </source>
</evidence>
<dbReference type="NCBIfam" id="TIGR02601">
    <property type="entry name" value="autotrns_rpt"/>
    <property type="match status" value="5"/>
</dbReference>
<dbReference type="EMBL" id="JAPDDS010000009">
    <property type="protein sequence ID" value="MCW1886273.1"/>
    <property type="molecule type" value="Genomic_DNA"/>
</dbReference>
<dbReference type="InterPro" id="IPR011050">
    <property type="entry name" value="Pectin_lyase_fold/virulence"/>
</dbReference>
<evidence type="ECO:0000313" key="4">
    <source>
        <dbReference type="EMBL" id="MCW1886273.1"/>
    </source>
</evidence>
<dbReference type="InterPro" id="IPR059177">
    <property type="entry name" value="GH29D-like_dom"/>
</dbReference>
<sequence>MHTPRFVRGSLLLLAASMPVHAALYWDGTSTTPDADGGVGTWDTTATNWDSAAVAGTDVVWNPAETAAFGGTAGTVTIATGGITAANLDFQVTGYNVSGDPIALSNGNVRVGSGSATVGSVITGSNGLTKTGSGAIILAGNNTYTGTTTVSGGILVANVLANNVTASSLGIGTSLVLDGGTFRYPTASANVNNFARLITLAGDSVVDMEGAGFLFFGGVISGPGSLTKVGTRQLIISGNNTYQGETFVNVGEVQIRNLNAFGTTGQGTTVADGARVAAGGALGGTVNERFTLNGLGGGNGALQANDSGTNVTFGGAITLATTSGIGGGVPFAISGVIGGPGGLTKLTTNAVTLNGTAANTYTGVTTLGGTGKLVLDKTDGVVAIPGNINLSSTAWNGQNSGVVLASNEQIADTSIVTWTTTSAPAGGAQEDSFLRLNGYTETIGGLVSTGLGFKAVVENRGANDLATYGQGTLIINVATGLTHNYNGSMRDSDGGDSGTGGKVALTKTGPGTQVLSGGMNSATGPLLVNAGTLRVNNLLGSATSSVTGTGTLEGTGTMSGGAVTVTAGGTLAPGITGTGTFTVTTPAVIGNLGKLSLATATLGGSATVASGGLVTGAGTVSGSLTVQSGGTLTPGTDLAPIGTISVNGALNLAGTTNIQIGKTGGVVSNDSIAGPTSIAFGGTLAISVVAGSEAFTVGDTITLFNSPGALFSGSFASITGLPALGTGLQWETTNLTSNGTISVVSNTSAPGFSLSSGGYIGAQSVTISSDPGATIYYTTNGSTPTVSSPSGLSPLTGITVPDNTVGFTIKAMAKHPDFGFSAVSTATYNTVSGSAKWNVDANGNWSDAGNWLNQVVPNGTGVQADFTFTQGFPTLVTVDSNRTVGGLLFNNANAISWTLEGSSVLTLDVATGSPVIATPNVAVETFISTVLGGNKGFTKTGAGLLTLSGANSYAGDTVISGGVVSVANLKYNGTASPLGTGSNLVLDGGTLRYTGGSVRVDQVSNFNRNVVLTANNGTIETGAAGFWLAEGVFSGAGGFTKTGAKQLILVNAGSYGGVTNVNEGEIQFRTQTSLGAATAGTNVANGAWVAAGGNVNGAVAEPFTLNGTGNGNGALQGNDASTVNFTGPVTLATTAGVGGSRDFTLSGGVSGPGGLTKLSGNNITVTGALTYQGPTTVSAGTLGISGTTTSGLTVATGATFAPGGAIIGTFIAGNTDINGTYAFQATETTADNLTVNGNLDIEGATLAYSQLIAPTANSYVIASYTGTLTGTFTVTGTLPSGYSVVYDATAKQILLRKSGGFSSWASTNGLTGSPTADFDNDGLPDAVEYVLGSDPKASSTAAAPALSLSGANMVFTFNRANSSKTADVTVAIEVGTNLTAWPTTYTVGNDTAGSTAGVTVTAGANADTVTLTVPRGTDTKKFARLKVTVAP</sequence>